<dbReference type="EMBL" id="JAAXLA010000079">
    <property type="protein sequence ID" value="NMI01281.1"/>
    <property type="molecule type" value="Genomic_DNA"/>
</dbReference>
<gene>
    <name evidence="2" type="ORF">HF526_28895</name>
</gene>
<evidence type="ECO:0000256" key="1">
    <source>
        <dbReference type="SAM" id="Phobius"/>
    </source>
</evidence>
<reference evidence="2 3" key="1">
    <citation type="submission" date="2020-04" db="EMBL/GenBank/DDBJ databases">
        <authorList>
            <person name="Klaysubun C."/>
            <person name="Duangmal K."/>
            <person name="Lipun K."/>
        </authorList>
    </citation>
    <scope>NUCLEOTIDE SEQUENCE [LARGE SCALE GENOMIC DNA]</scope>
    <source>
        <strain evidence="2 3">K10HN5</strain>
    </source>
</reference>
<protein>
    <submittedName>
        <fullName evidence="2">Uncharacterized protein</fullName>
    </submittedName>
</protein>
<sequence>MRQAIAVAGDAPPARPASGRSGLIGVVIGMWCLASPAGMLIDAISPAAAVVAAGLLGVGMAGVAASVARRPARLPGPIGQTGG</sequence>
<keyword evidence="1" id="KW-0812">Transmembrane</keyword>
<name>A0ABX1SJN5_9PSEU</name>
<keyword evidence="1" id="KW-1133">Transmembrane helix</keyword>
<accession>A0ABX1SJN5</accession>
<comment type="caution">
    <text evidence="2">The sequence shown here is derived from an EMBL/GenBank/DDBJ whole genome shotgun (WGS) entry which is preliminary data.</text>
</comment>
<dbReference type="Proteomes" id="UP000820669">
    <property type="component" value="Unassembled WGS sequence"/>
</dbReference>
<evidence type="ECO:0000313" key="2">
    <source>
        <dbReference type="EMBL" id="NMI01281.1"/>
    </source>
</evidence>
<keyword evidence="1" id="KW-0472">Membrane</keyword>
<dbReference type="RefSeq" id="WP_169384739.1">
    <property type="nucleotide sequence ID" value="NZ_JAAXLA010000079.1"/>
</dbReference>
<feature type="transmembrane region" description="Helical" evidence="1">
    <location>
        <begin position="21"/>
        <end position="41"/>
    </location>
</feature>
<proteinExistence type="predicted"/>
<evidence type="ECO:0000313" key="3">
    <source>
        <dbReference type="Proteomes" id="UP000820669"/>
    </source>
</evidence>
<organism evidence="2 3">
    <name type="scientific">Pseudonocardia acidicola</name>
    <dbReference type="NCBI Taxonomy" id="2724939"/>
    <lineage>
        <taxon>Bacteria</taxon>
        <taxon>Bacillati</taxon>
        <taxon>Actinomycetota</taxon>
        <taxon>Actinomycetes</taxon>
        <taxon>Pseudonocardiales</taxon>
        <taxon>Pseudonocardiaceae</taxon>
        <taxon>Pseudonocardia</taxon>
    </lineage>
</organism>
<feature type="transmembrane region" description="Helical" evidence="1">
    <location>
        <begin position="47"/>
        <end position="68"/>
    </location>
</feature>
<keyword evidence="3" id="KW-1185">Reference proteome</keyword>